<dbReference type="PANTHER" id="PTHR23023">
    <property type="entry name" value="DIMETHYLANILINE MONOOXYGENASE"/>
    <property type="match status" value="1"/>
</dbReference>
<comment type="similarity">
    <text evidence="1 5">Belongs to the FMO family.</text>
</comment>
<dbReference type="KEGG" id="pxu:106126069"/>
<dbReference type="GO" id="GO:0050660">
    <property type="term" value="F:flavin adenine dinucleotide binding"/>
    <property type="evidence" value="ECO:0007669"/>
    <property type="project" value="InterPro"/>
</dbReference>
<keyword evidence="2 5" id="KW-0285">Flavoprotein</keyword>
<evidence type="ECO:0000256" key="2">
    <source>
        <dbReference type="ARBA" id="ARBA00022630"/>
    </source>
</evidence>
<organism evidence="6">
    <name type="scientific">Papilio xuthus</name>
    <name type="common">Asian swallowtail butterfly</name>
    <dbReference type="NCBI Taxonomy" id="66420"/>
    <lineage>
        <taxon>Eukaryota</taxon>
        <taxon>Metazoa</taxon>
        <taxon>Ecdysozoa</taxon>
        <taxon>Arthropoda</taxon>
        <taxon>Hexapoda</taxon>
        <taxon>Insecta</taxon>
        <taxon>Pterygota</taxon>
        <taxon>Neoptera</taxon>
        <taxon>Endopterygota</taxon>
        <taxon>Lepidoptera</taxon>
        <taxon>Glossata</taxon>
        <taxon>Ditrysia</taxon>
        <taxon>Papilionoidea</taxon>
        <taxon>Papilionidae</taxon>
        <taxon>Papilioninae</taxon>
        <taxon>Papilio</taxon>
    </lineage>
</organism>
<keyword evidence="3 5" id="KW-0274">FAD</keyword>
<dbReference type="GO" id="GO:0004499">
    <property type="term" value="F:N,N-dimethylaniline monooxygenase activity"/>
    <property type="evidence" value="ECO:0007669"/>
    <property type="project" value="InterPro"/>
</dbReference>
<accession>A0AAJ6ZTL1</accession>
<dbReference type="GO" id="GO:0050661">
    <property type="term" value="F:NADP binding"/>
    <property type="evidence" value="ECO:0007669"/>
    <property type="project" value="InterPro"/>
</dbReference>
<proteinExistence type="inferred from homology"/>
<evidence type="ECO:0000313" key="6">
    <source>
        <dbReference type="RefSeq" id="XP_013178990.1"/>
    </source>
</evidence>
<sequence>MAKSNRPRVCIIGAGIAGLTSAKYLKDEGIDFTVLECSYYVGGMWRYDSWRTYDEFDSILHTAMIFDLRLNIPHPAMELPGYPMPKHLHFFPYAQTYYYYIKSYAEHFNLMEHIQVN</sequence>
<protein>
    <recommendedName>
        <fullName evidence="5">Flavin-containing monooxygenase</fullName>
        <ecNumber evidence="5">1.-.-.-</ecNumber>
    </recommendedName>
</protein>
<dbReference type="Gene3D" id="3.50.50.60">
    <property type="entry name" value="FAD/NAD(P)-binding domain"/>
    <property type="match status" value="1"/>
</dbReference>
<dbReference type="Proteomes" id="UP000694872">
    <property type="component" value="Unplaced"/>
</dbReference>
<evidence type="ECO:0000256" key="1">
    <source>
        <dbReference type="ARBA" id="ARBA00009183"/>
    </source>
</evidence>
<keyword evidence="4 5" id="KW-0560">Oxidoreductase</keyword>
<evidence type="ECO:0000256" key="4">
    <source>
        <dbReference type="ARBA" id="ARBA00023002"/>
    </source>
</evidence>
<gene>
    <name evidence="6" type="primary">LOC106126069</name>
</gene>
<dbReference type="AlphaFoldDB" id="A0AAJ6ZTL1"/>
<dbReference type="InterPro" id="IPR036188">
    <property type="entry name" value="FAD/NAD-bd_sf"/>
</dbReference>
<dbReference type="InterPro" id="IPR050346">
    <property type="entry name" value="FMO-like"/>
</dbReference>
<name>A0AAJ6ZTL1_PAPXU</name>
<dbReference type="Pfam" id="PF00743">
    <property type="entry name" value="FMO-like"/>
    <property type="match status" value="1"/>
</dbReference>
<comment type="cofactor">
    <cofactor evidence="5">
        <name>FAD</name>
        <dbReference type="ChEBI" id="CHEBI:57692"/>
    </cofactor>
</comment>
<keyword evidence="5" id="KW-0503">Monooxygenase</keyword>
<evidence type="ECO:0000256" key="5">
    <source>
        <dbReference type="RuleBase" id="RU361177"/>
    </source>
</evidence>
<dbReference type="EC" id="1.-.-.-" evidence="5"/>
<dbReference type="RefSeq" id="XP_013178990.1">
    <property type="nucleotide sequence ID" value="XM_013323536.1"/>
</dbReference>
<evidence type="ECO:0000256" key="3">
    <source>
        <dbReference type="ARBA" id="ARBA00022827"/>
    </source>
</evidence>
<reference evidence="6" key="1">
    <citation type="submission" date="2025-08" db="UniProtKB">
        <authorList>
            <consortium name="RefSeq"/>
        </authorList>
    </citation>
    <scope>IDENTIFICATION</scope>
</reference>
<dbReference type="SUPFAM" id="SSF51905">
    <property type="entry name" value="FAD/NAD(P)-binding domain"/>
    <property type="match status" value="1"/>
</dbReference>
<dbReference type="InterPro" id="IPR020946">
    <property type="entry name" value="Flavin_mOase-like"/>
</dbReference>
<dbReference type="GeneID" id="106126069"/>